<keyword evidence="4" id="KW-0804">Transcription</keyword>
<dbReference type="OrthoDB" id="8717159at2"/>
<dbReference type="Pfam" id="PF03466">
    <property type="entry name" value="LysR_substrate"/>
    <property type="match status" value="1"/>
</dbReference>
<evidence type="ECO:0000313" key="7">
    <source>
        <dbReference type="Proteomes" id="UP000239181"/>
    </source>
</evidence>
<feature type="domain" description="HTH lysR-type" evidence="5">
    <location>
        <begin position="4"/>
        <end position="61"/>
    </location>
</feature>
<dbReference type="SUPFAM" id="SSF46785">
    <property type="entry name" value="Winged helix' DNA-binding domain"/>
    <property type="match status" value="1"/>
</dbReference>
<reference evidence="6 7" key="1">
    <citation type="submission" date="2017-10" db="EMBL/GenBank/DDBJ databases">
        <title>Draft genome of two endophytic bacteria isolated from 'guarana' Paullinia cupana (Mart.) Ducke.</title>
        <authorList>
            <person name="Siqueira K.A."/>
            <person name="Liotti R.G."/>
            <person name="Mendes T.A."/>
            <person name="Soares M.A."/>
        </authorList>
    </citation>
    <scope>NUCLEOTIDE SEQUENCE [LARGE SCALE GENOMIC DNA]</scope>
    <source>
        <strain evidence="6 7">342</strain>
    </source>
</reference>
<proteinExistence type="inferred from homology"/>
<dbReference type="SUPFAM" id="SSF53850">
    <property type="entry name" value="Periplasmic binding protein-like II"/>
    <property type="match status" value="1"/>
</dbReference>
<dbReference type="Pfam" id="PF00126">
    <property type="entry name" value="HTH_1"/>
    <property type="match status" value="1"/>
</dbReference>
<comment type="similarity">
    <text evidence="1">Belongs to the LysR transcriptional regulatory family.</text>
</comment>
<comment type="caution">
    <text evidence="6">The sequence shown here is derived from an EMBL/GenBank/DDBJ whole genome shotgun (WGS) entry which is preliminary data.</text>
</comment>
<evidence type="ECO:0000256" key="4">
    <source>
        <dbReference type="ARBA" id="ARBA00023163"/>
    </source>
</evidence>
<dbReference type="PANTHER" id="PTHR30118">
    <property type="entry name" value="HTH-TYPE TRANSCRIPTIONAL REGULATOR LEUO-RELATED"/>
    <property type="match status" value="1"/>
</dbReference>
<evidence type="ECO:0000259" key="5">
    <source>
        <dbReference type="PROSITE" id="PS50931"/>
    </source>
</evidence>
<evidence type="ECO:0000313" key="6">
    <source>
        <dbReference type="EMBL" id="PRD13281.1"/>
    </source>
</evidence>
<dbReference type="AlphaFoldDB" id="A0A2S9I685"/>
<dbReference type="PROSITE" id="PS50931">
    <property type="entry name" value="HTH_LYSR"/>
    <property type="match status" value="1"/>
</dbReference>
<sequence length="306" mass="33139">MSKPDLNLLFTLNALLSEGSVAAAARRLQLSPSAMSRSLARLRQVTGDPLLVRAGRGLVPTPRALELNQHIARLVDEAEAALRPAAALDLATLDRIFTLQTRDGFVENFGPALVARVRREAPGVRLRFVPKLTRSSQTLRDGSVDVVTGVVDAEAGPELRTRLLFEDRLIAVVREGHPLANVPLTVARYAAGEHILTGRSGELKGRADEALAALGLERDIIAIVDGFSAAIALARGSDLIATVPSRYTQNLRQGTVTLPLPLTPLTMKISMIWHPRMDGDRAHAWLRDCLREVCRAEDVTIGSGPR</sequence>
<dbReference type="RefSeq" id="WP_105594833.1">
    <property type="nucleotide sequence ID" value="NZ_PDET01000020.1"/>
</dbReference>
<dbReference type="GO" id="GO:0003677">
    <property type="term" value="F:DNA binding"/>
    <property type="evidence" value="ECO:0007669"/>
    <property type="project" value="UniProtKB-KW"/>
</dbReference>
<evidence type="ECO:0000256" key="3">
    <source>
        <dbReference type="ARBA" id="ARBA00023125"/>
    </source>
</evidence>
<dbReference type="Gene3D" id="3.40.190.10">
    <property type="entry name" value="Periplasmic binding protein-like II"/>
    <property type="match status" value="2"/>
</dbReference>
<dbReference type="InterPro" id="IPR036388">
    <property type="entry name" value="WH-like_DNA-bd_sf"/>
</dbReference>
<evidence type="ECO:0000256" key="2">
    <source>
        <dbReference type="ARBA" id="ARBA00023015"/>
    </source>
</evidence>
<dbReference type="InterPro" id="IPR000847">
    <property type="entry name" value="LysR_HTH_N"/>
</dbReference>
<name>A0A2S9I685_9GAMM</name>
<dbReference type="InterPro" id="IPR050389">
    <property type="entry name" value="LysR-type_TF"/>
</dbReference>
<keyword evidence="7" id="KW-1185">Reference proteome</keyword>
<keyword evidence="2" id="KW-0805">Transcription regulation</keyword>
<gene>
    <name evidence="6" type="ORF">CQW29_21735</name>
</gene>
<organism evidence="6 7">
    <name type="scientific">Pantoea coffeiphila</name>
    <dbReference type="NCBI Taxonomy" id="1465635"/>
    <lineage>
        <taxon>Bacteria</taxon>
        <taxon>Pseudomonadati</taxon>
        <taxon>Pseudomonadota</taxon>
        <taxon>Gammaproteobacteria</taxon>
        <taxon>Enterobacterales</taxon>
        <taxon>Erwiniaceae</taxon>
        <taxon>Pantoea</taxon>
    </lineage>
</organism>
<dbReference type="Gene3D" id="1.10.10.10">
    <property type="entry name" value="Winged helix-like DNA-binding domain superfamily/Winged helix DNA-binding domain"/>
    <property type="match status" value="1"/>
</dbReference>
<dbReference type="InterPro" id="IPR005119">
    <property type="entry name" value="LysR_subst-bd"/>
</dbReference>
<dbReference type="InterPro" id="IPR036390">
    <property type="entry name" value="WH_DNA-bd_sf"/>
</dbReference>
<dbReference type="EMBL" id="PDET01000020">
    <property type="protein sequence ID" value="PRD13281.1"/>
    <property type="molecule type" value="Genomic_DNA"/>
</dbReference>
<protein>
    <submittedName>
        <fullName evidence="6">LysR family transcriptional regulator</fullName>
    </submittedName>
</protein>
<evidence type="ECO:0000256" key="1">
    <source>
        <dbReference type="ARBA" id="ARBA00009437"/>
    </source>
</evidence>
<dbReference type="CDD" id="cd08460">
    <property type="entry name" value="PBP2_DntR_like_1"/>
    <property type="match status" value="1"/>
</dbReference>
<dbReference type="GO" id="GO:0003700">
    <property type="term" value="F:DNA-binding transcription factor activity"/>
    <property type="evidence" value="ECO:0007669"/>
    <property type="project" value="InterPro"/>
</dbReference>
<keyword evidence="3" id="KW-0238">DNA-binding</keyword>
<dbReference type="PANTHER" id="PTHR30118:SF15">
    <property type="entry name" value="TRANSCRIPTIONAL REGULATORY PROTEIN"/>
    <property type="match status" value="1"/>
</dbReference>
<accession>A0A2S9I685</accession>
<dbReference type="Proteomes" id="UP000239181">
    <property type="component" value="Unassembled WGS sequence"/>
</dbReference>